<dbReference type="RefSeq" id="WP_169454681.1">
    <property type="nucleotide sequence ID" value="NZ_CP051774.1"/>
</dbReference>
<evidence type="ECO:0000256" key="1">
    <source>
        <dbReference type="ARBA" id="ARBA00023015"/>
    </source>
</evidence>
<keyword evidence="1" id="KW-0805">Transcription regulation</keyword>
<evidence type="ECO:0000256" key="3">
    <source>
        <dbReference type="ARBA" id="ARBA00023163"/>
    </source>
</evidence>
<protein>
    <submittedName>
        <fullName evidence="5">Helix-turn-helix transcriptional regulator</fullName>
    </submittedName>
</protein>
<dbReference type="InterPro" id="IPR020449">
    <property type="entry name" value="Tscrpt_reg_AraC-type_HTH"/>
</dbReference>
<dbReference type="Proteomes" id="UP000501812">
    <property type="component" value="Chromosome"/>
</dbReference>
<dbReference type="EMBL" id="CP051774">
    <property type="protein sequence ID" value="QJE96280.1"/>
    <property type="molecule type" value="Genomic_DNA"/>
</dbReference>
<dbReference type="SUPFAM" id="SSF46689">
    <property type="entry name" value="Homeodomain-like"/>
    <property type="match status" value="2"/>
</dbReference>
<proteinExistence type="predicted"/>
<keyword evidence="6" id="KW-1185">Reference proteome</keyword>
<accession>A0A858RJ89</accession>
<keyword evidence="3" id="KW-0804">Transcription</keyword>
<dbReference type="Gene3D" id="1.10.10.60">
    <property type="entry name" value="Homeodomain-like"/>
    <property type="match status" value="2"/>
</dbReference>
<dbReference type="InterPro" id="IPR018060">
    <property type="entry name" value="HTH_AraC"/>
</dbReference>
<dbReference type="SUPFAM" id="SSF51215">
    <property type="entry name" value="Regulatory protein AraC"/>
    <property type="match status" value="1"/>
</dbReference>
<dbReference type="PRINTS" id="PR00032">
    <property type="entry name" value="HTHARAC"/>
</dbReference>
<dbReference type="InterPro" id="IPR050204">
    <property type="entry name" value="AraC_XylS_family_regulators"/>
</dbReference>
<feature type="domain" description="HTH araC/xylS-type" evidence="4">
    <location>
        <begin position="179"/>
        <end position="268"/>
    </location>
</feature>
<dbReference type="AlphaFoldDB" id="A0A858RJ89"/>
<dbReference type="GO" id="GO:0043565">
    <property type="term" value="F:sequence-specific DNA binding"/>
    <property type="evidence" value="ECO:0007669"/>
    <property type="project" value="InterPro"/>
</dbReference>
<dbReference type="InterPro" id="IPR009057">
    <property type="entry name" value="Homeodomain-like_sf"/>
</dbReference>
<evidence type="ECO:0000256" key="2">
    <source>
        <dbReference type="ARBA" id="ARBA00023125"/>
    </source>
</evidence>
<dbReference type="InterPro" id="IPR037923">
    <property type="entry name" value="HTH-like"/>
</dbReference>
<organism evidence="5 6">
    <name type="scientific">Luteolibacter luteus</name>
    <dbReference type="NCBI Taxonomy" id="2728835"/>
    <lineage>
        <taxon>Bacteria</taxon>
        <taxon>Pseudomonadati</taxon>
        <taxon>Verrucomicrobiota</taxon>
        <taxon>Verrucomicrobiia</taxon>
        <taxon>Verrucomicrobiales</taxon>
        <taxon>Verrucomicrobiaceae</taxon>
        <taxon>Luteolibacter</taxon>
    </lineage>
</organism>
<dbReference type="Pfam" id="PF02311">
    <property type="entry name" value="AraC_binding"/>
    <property type="match status" value="1"/>
</dbReference>
<dbReference type="Pfam" id="PF12833">
    <property type="entry name" value="HTH_18"/>
    <property type="match status" value="1"/>
</dbReference>
<evidence type="ECO:0000313" key="5">
    <source>
        <dbReference type="EMBL" id="QJE96280.1"/>
    </source>
</evidence>
<evidence type="ECO:0000313" key="6">
    <source>
        <dbReference type="Proteomes" id="UP000501812"/>
    </source>
</evidence>
<dbReference type="InterPro" id="IPR003313">
    <property type="entry name" value="AraC-bd"/>
</dbReference>
<dbReference type="PROSITE" id="PS01124">
    <property type="entry name" value="HTH_ARAC_FAMILY_2"/>
    <property type="match status" value="1"/>
</dbReference>
<dbReference type="PANTHER" id="PTHR46796">
    <property type="entry name" value="HTH-TYPE TRANSCRIPTIONAL ACTIVATOR RHAS-RELATED"/>
    <property type="match status" value="1"/>
</dbReference>
<dbReference type="GO" id="GO:0003700">
    <property type="term" value="F:DNA-binding transcription factor activity"/>
    <property type="evidence" value="ECO:0007669"/>
    <property type="project" value="InterPro"/>
</dbReference>
<keyword evidence="2" id="KW-0238">DNA-binding</keyword>
<dbReference type="SMART" id="SM00342">
    <property type="entry name" value="HTH_ARAC"/>
    <property type="match status" value="1"/>
</dbReference>
<name>A0A858RJ89_9BACT</name>
<gene>
    <name evidence="5" type="ORF">HHL09_10950</name>
</gene>
<reference evidence="5 6" key="1">
    <citation type="submission" date="2020-04" db="EMBL/GenBank/DDBJ databases">
        <title>Luteolibacter sp. G-1-1-1 isolated from soil.</title>
        <authorList>
            <person name="Dahal R.H."/>
        </authorList>
    </citation>
    <scope>NUCLEOTIDE SEQUENCE [LARGE SCALE GENOMIC DNA]</scope>
    <source>
        <strain evidence="5 6">G-1-1-1</strain>
    </source>
</reference>
<sequence length="272" mass="31323">MSERYWKIWSQQVRSKLGTLVEIGEVRNSPGRMSRFRYLQRFALVVITRGEGHYSDEAGKESSLSTGDWILVLPELGHCYRPNYPGGWDEVYVMFEGPVFETWREEGVLSHERTTGHLGGQESWLNEFRDALLDENSSPLTRVCSFQRLLASAMEGKNKQVITAGEGNPAWFADACRLLSRPHFTAEQAAEELGMSYETFRRWFRGHSGVPPHRYHRQQIINLAASMLDTTELKSAEVARNLGFCDEAYFSRVFKKVTGRSPREYRSRQESR</sequence>
<dbReference type="KEGG" id="luo:HHL09_10950"/>
<evidence type="ECO:0000259" key="4">
    <source>
        <dbReference type="PROSITE" id="PS01124"/>
    </source>
</evidence>